<organism evidence="1 2">
    <name type="scientific">Taxus chinensis</name>
    <name type="common">Chinese yew</name>
    <name type="synonym">Taxus wallichiana var. chinensis</name>
    <dbReference type="NCBI Taxonomy" id="29808"/>
    <lineage>
        <taxon>Eukaryota</taxon>
        <taxon>Viridiplantae</taxon>
        <taxon>Streptophyta</taxon>
        <taxon>Embryophyta</taxon>
        <taxon>Tracheophyta</taxon>
        <taxon>Spermatophyta</taxon>
        <taxon>Pinopsida</taxon>
        <taxon>Pinidae</taxon>
        <taxon>Conifers II</taxon>
        <taxon>Cupressales</taxon>
        <taxon>Taxaceae</taxon>
        <taxon>Taxus</taxon>
    </lineage>
</organism>
<accession>A0AA38FVN9</accession>
<protein>
    <submittedName>
        <fullName evidence="1">Uncharacterized protein</fullName>
    </submittedName>
</protein>
<dbReference type="EMBL" id="JAHRHJ020000006">
    <property type="protein sequence ID" value="KAH9311349.1"/>
    <property type="molecule type" value="Genomic_DNA"/>
</dbReference>
<sequence length="110" mass="12575">SDNFQNLYFEGSYNGPRECTSEEGIKGVDNEGVIKLKGKKISRCLVSLEDLFDKYDKFIQGKAKDQPKNSAKFDQVNIETHEKPRLFNIGKCCSPEEKRSFATLLKKYSD</sequence>
<name>A0AA38FVN9_TAXCH</name>
<dbReference type="Proteomes" id="UP000824469">
    <property type="component" value="Unassembled WGS sequence"/>
</dbReference>
<proteinExistence type="predicted"/>
<reference evidence="1 2" key="1">
    <citation type="journal article" date="2021" name="Nat. Plants">
        <title>The Taxus genome provides insights into paclitaxel biosynthesis.</title>
        <authorList>
            <person name="Xiong X."/>
            <person name="Gou J."/>
            <person name="Liao Q."/>
            <person name="Li Y."/>
            <person name="Zhou Q."/>
            <person name="Bi G."/>
            <person name="Li C."/>
            <person name="Du R."/>
            <person name="Wang X."/>
            <person name="Sun T."/>
            <person name="Guo L."/>
            <person name="Liang H."/>
            <person name="Lu P."/>
            <person name="Wu Y."/>
            <person name="Zhang Z."/>
            <person name="Ro D.K."/>
            <person name="Shang Y."/>
            <person name="Huang S."/>
            <person name="Yan J."/>
        </authorList>
    </citation>
    <scope>NUCLEOTIDE SEQUENCE [LARGE SCALE GENOMIC DNA]</scope>
    <source>
        <strain evidence="1">Ta-2019</strain>
    </source>
</reference>
<feature type="non-terminal residue" evidence="1">
    <location>
        <position position="110"/>
    </location>
</feature>
<evidence type="ECO:0000313" key="1">
    <source>
        <dbReference type="EMBL" id="KAH9311349.1"/>
    </source>
</evidence>
<evidence type="ECO:0000313" key="2">
    <source>
        <dbReference type="Proteomes" id="UP000824469"/>
    </source>
</evidence>
<gene>
    <name evidence="1" type="ORF">KI387_026384</name>
</gene>
<keyword evidence="2" id="KW-1185">Reference proteome</keyword>
<feature type="non-terminal residue" evidence="1">
    <location>
        <position position="1"/>
    </location>
</feature>
<comment type="caution">
    <text evidence="1">The sequence shown here is derived from an EMBL/GenBank/DDBJ whole genome shotgun (WGS) entry which is preliminary data.</text>
</comment>
<dbReference type="AlphaFoldDB" id="A0AA38FVN9"/>